<dbReference type="EC" id="3.5.2.3" evidence="6"/>
<evidence type="ECO:0000256" key="1">
    <source>
        <dbReference type="ARBA" id="ARBA00002368"/>
    </source>
</evidence>
<dbReference type="InterPro" id="IPR032466">
    <property type="entry name" value="Metal_Hydrolase"/>
</dbReference>
<feature type="binding site" evidence="6">
    <location>
        <position position="60"/>
    </location>
    <ligand>
        <name>Zn(2+)</name>
        <dbReference type="ChEBI" id="CHEBI:29105"/>
        <label>1</label>
    </ligand>
</feature>
<dbReference type="HAMAP" id="MF_00220_B">
    <property type="entry name" value="PyrC_classI_B"/>
    <property type="match status" value="1"/>
</dbReference>
<organism evidence="8 9">
    <name type="scientific">Atopostipes suicloacalis DSM 15692</name>
    <dbReference type="NCBI Taxonomy" id="1121025"/>
    <lineage>
        <taxon>Bacteria</taxon>
        <taxon>Bacillati</taxon>
        <taxon>Bacillota</taxon>
        <taxon>Bacilli</taxon>
        <taxon>Lactobacillales</taxon>
        <taxon>Carnobacteriaceae</taxon>
        <taxon>Atopostipes</taxon>
    </lineage>
</organism>
<reference evidence="9" key="1">
    <citation type="submission" date="2016-11" db="EMBL/GenBank/DDBJ databases">
        <authorList>
            <person name="Varghese N."/>
            <person name="Submissions S."/>
        </authorList>
    </citation>
    <scope>NUCLEOTIDE SEQUENCE [LARGE SCALE GENOMIC DNA]</scope>
    <source>
        <strain evidence="9">DSM 15692</strain>
    </source>
</reference>
<sequence length="421" mass="46688">MTILLKNANIIEEDNQLELVNVLIQDKKINTIDNKEHEADKVIDLKGKLLMPGLVDVHVHLREPGFTDKETIKTGTKAAAKGGFTTICAMPNTNPIPDTVEKYREIEALIEKDALVKVQQYAPITQKLVSGELVDFKEINAFAYTNDGVGVQTASVMYEAMLQTQENNKSIVAHTEDNSLLYGGVMHEGNKNKELGLKGIISATESSQIARDVILAQETKVHYHVCHVSSKESVAAIKMGKAIGANVTSEVSPHHLLLCEDNIKENNGAYKMNPPLRAREDKEALIQALLDGDIEIIATDHAPHTQEEKALGFDGPFGIIGLETAFPLLYTEFVEKQKIFTLEQLQNWMSIKPKELFNLQGNFMKIGDLADFAVFDLETEVTINENFIHSKSSNTPFMNQRVKGACVLTMVEGQIVYQEGL</sequence>
<dbReference type="RefSeq" id="WP_073297213.1">
    <property type="nucleotide sequence ID" value="NZ_FQUF01000012.1"/>
</dbReference>
<dbReference type="NCBIfam" id="TIGR00857">
    <property type="entry name" value="pyrC_multi"/>
    <property type="match status" value="1"/>
</dbReference>
<dbReference type="InterPro" id="IPR002195">
    <property type="entry name" value="Dihydroorotase_CS"/>
</dbReference>
<keyword evidence="5 6" id="KW-0665">Pyrimidine biosynthesis</keyword>
<dbReference type="Pfam" id="PF12890">
    <property type="entry name" value="DHOase"/>
    <property type="match status" value="1"/>
</dbReference>
<dbReference type="OrthoDB" id="9765462at2"/>
<dbReference type="PROSITE" id="PS00483">
    <property type="entry name" value="DIHYDROOROTASE_2"/>
    <property type="match status" value="1"/>
</dbReference>
<evidence type="ECO:0000256" key="2">
    <source>
        <dbReference type="ARBA" id="ARBA00010286"/>
    </source>
</evidence>
<evidence type="ECO:0000256" key="4">
    <source>
        <dbReference type="ARBA" id="ARBA00022801"/>
    </source>
</evidence>
<dbReference type="GO" id="GO:0006145">
    <property type="term" value="P:purine nucleobase catabolic process"/>
    <property type="evidence" value="ECO:0007669"/>
    <property type="project" value="TreeGrafter"/>
</dbReference>
<dbReference type="InterPro" id="IPR050138">
    <property type="entry name" value="DHOase/Allantoinase_Hydrolase"/>
</dbReference>
<comment type="pathway">
    <text evidence="6">Pyrimidine metabolism; UMP biosynthesis via de novo pathway; (S)-dihydroorotate from bicarbonate: step 3/3.</text>
</comment>
<feature type="active site" evidence="6">
    <location>
        <position position="300"/>
    </location>
</feature>
<accession>A0A1M4VQX6</accession>
<evidence type="ECO:0000259" key="7">
    <source>
        <dbReference type="Pfam" id="PF12890"/>
    </source>
</evidence>
<dbReference type="SUPFAM" id="SSF51556">
    <property type="entry name" value="Metallo-dependent hydrolases"/>
    <property type="match status" value="1"/>
</dbReference>
<dbReference type="GO" id="GO:0004151">
    <property type="term" value="F:dihydroorotase activity"/>
    <property type="evidence" value="ECO:0007669"/>
    <property type="project" value="UniProtKB-UniRule"/>
</dbReference>
<proteinExistence type="inferred from homology"/>
<evidence type="ECO:0000313" key="8">
    <source>
        <dbReference type="EMBL" id="SHE71247.1"/>
    </source>
</evidence>
<dbReference type="GO" id="GO:0005737">
    <property type="term" value="C:cytoplasm"/>
    <property type="evidence" value="ECO:0007669"/>
    <property type="project" value="TreeGrafter"/>
</dbReference>
<feature type="binding site" evidence="6">
    <location>
        <position position="174"/>
    </location>
    <ligand>
        <name>Zn(2+)</name>
        <dbReference type="ChEBI" id="CHEBI:29105"/>
        <label>2</label>
    </ligand>
</feature>
<dbReference type="GO" id="GO:0008270">
    <property type="term" value="F:zinc ion binding"/>
    <property type="evidence" value="ECO:0007669"/>
    <property type="project" value="UniProtKB-UniRule"/>
</dbReference>
<feature type="binding site" evidence="6">
    <location>
        <position position="304"/>
    </location>
    <ligand>
        <name>substrate</name>
    </ligand>
</feature>
<evidence type="ECO:0000313" key="9">
    <source>
        <dbReference type="Proteomes" id="UP000184128"/>
    </source>
</evidence>
<protein>
    <recommendedName>
        <fullName evidence="6">Dihydroorotase</fullName>
        <shortName evidence="6">DHOase</shortName>
        <ecNumber evidence="6">3.5.2.3</ecNumber>
    </recommendedName>
</protein>
<keyword evidence="9" id="KW-1185">Reference proteome</keyword>
<evidence type="ECO:0000256" key="5">
    <source>
        <dbReference type="ARBA" id="ARBA00022975"/>
    </source>
</evidence>
<dbReference type="SUPFAM" id="SSF51338">
    <property type="entry name" value="Composite domain of metallo-dependent hydrolases"/>
    <property type="match status" value="1"/>
</dbReference>
<dbReference type="InterPro" id="IPR024403">
    <property type="entry name" value="DHOase_cat"/>
</dbReference>
<evidence type="ECO:0000256" key="6">
    <source>
        <dbReference type="HAMAP-Rule" id="MF_00220"/>
    </source>
</evidence>
<dbReference type="PANTHER" id="PTHR43668:SF2">
    <property type="entry name" value="ALLANTOINASE"/>
    <property type="match status" value="1"/>
</dbReference>
<feature type="binding site" evidence="6">
    <location>
        <begin position="317"/>
        <end position="318"/>
    </location>
    <ligand>
        <name>substrate</name>
    </ligand>
</feature>
<feature type="binding site" evidence="6">
    <location>
        <position position="300"/>
    </location>
    <ligand>
        <name>Zn(2+)</name>
        <dbReference type="ChEBI" id="CHEBI:29105"/>
        <label>1</label>
    </ligand>
</feature>
<name>A0A1M4VQX6_9LACT</name>
<dbReference type="InterPro" id="IPR011059">
    <property type="entry name" value="Metal-dep_hydrolase_composite"/>
</dbReference>
<feature type="binding site" evidence="6">
    <location>
        <begin position="60"/>
        <end position="62"/>
    </location>
    <ligand>
        <name>substrate</name>
    </ligand>
</feature>
<dbReference type="PANTHER" id="PTHR43668">
    <property type="entry name" value="ALLANTOINASE"/>
    <property type="match status" value="1"/>
</dbReference>
<dbReference type="PROSITE" id="PS00482">
    <property type="entry name" value="DIHYDROOROTASE_1"/>
    <property type="match status" value="1"/>
</dbReference>
<evidence type="ECO:0000256" key="3">
    <source>
        <dbReference type="ARBA" id="ARBA00022723"/>
    </source>
</evidence>
<dbReference type="NCBIfam" id="NF006837">
    <property type="entry name" value="PRK09357.1-2"/>
    <property type="match status" value="1"/>
</dbReference>
<feature type="binding site" evidence="6">
    <location>
        <position position="273"/>
    </location>
    <ligand>
        <name>substrate</name>
    </ligand>
</feature>
<gene>
    <name evidence="6" type="primary">pyrC</name>
    <name evidence="8" type="ORF">SAMN02745249_00992</name>
</gene>
<dbReference type="GO" id="GO:0004038">
    <property type="term" value="F:allantoinase activity"/>
    <property type="evidence" value="ECO:0007669"/>
    <property type="project" value="TreeGrafter"/>
</dbReference>
<feature type="binding site" evidence="6">
    <location>
        <position position="147"/>
    </location>
    <ligand>
        <name>Zn(2+)</name>
        <dbReference type="ChEBI" id="CHEBI:29105"/>
        <label>1</label>
    </ligand>
</feature>
<dbReference type="InterPro" id="IPR004722">
    <property type="entry name" value="DHOase"/>
</dbReference>
<keyword evidence="3 6" id="KW-0479">Metal-binding</keyword>
<comment type="function">
    <text evidence="1 6">Catalyzes the reversible cyclization of carbamoyl aspartate to dihydroorotate.</text>
</comment>
<feature type="binding site" evidence="6">
    <location>
        <position position="92"/>
    </location>
    <ligand>
        <name>substrate</name>
    </ligand>
</feature>
<comment type="similarity">
    <text evidence="2 6">Belongs to the metallo-dependent hydrolases superfamily. DHOase family. Class I DHOase subfamily.</text>
</comment>
<feature type="binding site" evidence="6">
    <location>
        <position position="58"/>
    </location>
    <ligand>
        <name>Zn(2+)</name>
        <dbReference type="ChEBI" id="CHEBI:29105"/>
        <label>1</label>
    </ligand>
</feature>
<dbReference type="CDD" id="cd01317">
    <property type="entry name" value="DHOase_IIa"/>
    <property type="match status" value="1"/>
</dbReference>
<keyword evidence="6" id="KW-0862">Zinc</keyword>
<dbReference type="STRING" id="1121025.SAMN02745249_00992"/>
<dbReference type="Gene3D" id="3.20.20.140">
    <property type="entry name" value="Metal-dependent hydrolases"/>
    <property type="match status" value="1"/>
</dbReference>
<dbReference type="GO" id="GO:0044205">
    <property type="term" value="P:'de novo' UMP biosynthetic process"/>
    <property type="evidence" value="ECO:0007669"/>
    <property type="project" value="UniProtKB-UniRule"/>
</dbReference>
<dbReference type="UniPathway" id="UPA00070">
    <property type="reaction ID" value="UER00117"/>
</dbReference>
<dbReference type="AlphaFoldDB" id="A0A1M4VQX6"/>
<feature type="binding site" evidence="6">
    <location>
        <position position="227"/>
    </location>
    <ligand>
        <name>Zn(2+)</name>
        <dbReference type="ChEBI" id="CHEBI:29105"/>
        <label>2</label>
    </ligand>
</feature>
<feature type="domain" description="Dihydroorotase catalytic" evidence="7">
    <location>
        <begin position="47"/>
        <end position="233"/>
    </location>
</feature>
<comment type="cofactor">
    <cofactor evidence="6">
        <name>Zn(2+)</name>
        <dbReference type="ChEBI" id="CHEBI:29105"/>
    </cofactor>
    <text evidence="6">Binds 2 Zn(2+) ions per subunit.</text>
</comment>
<dbReference type="EMBL" id="FQUF01000012">
    <property type="protein sequence ID" value="SHE71247.1"/>
    <property type="molecule type" value="Genomic_DNA"/>
</dbReference>
<keyword evidence="4 6" id="KW-0378">Hydrolase</keyword>
<dbReference type="Proteomes" id="UP000184128">
    <property type="component" value="Unassembled WGS sequence"/>
</dbReference>
<feature type="binding site" evidence="6">
    <location>
        <position position="147"/>
    </location>
    <ligand>
        <name>Zn(2+)</name>
        <dbReference type="ChEBI" id="CHEBI:29105"/>
        <label>2</label>
    </ligand>
</feature>
<comment type="catalytic activity">
    <reaction evidence="6">
        <text>(S)-dihydroorotate + H2O = N-carbamoyl-L-aspartate + H(+)</text>
        <dbReference type="Rhea" id="RHEA:24296"/>
        <dbReference type="ChEBI" id="CHEBI:15377"/>
        <dbReference type="ChEBI" id="CHEBI:15378"/>
        <dbReference type="ChEBI" id="CHEBI:30864"/>
        <dbReference type="ChEBI" id="CHEBI:32814"/>
        <dbReference type="EC" id="3.5.2.3"/>
    </reaction>
</comment>